<dbReference type="Proteomes" id="UP000028980">
    <property type="component" value="Unassembled WGS sequence"/>
</dbReference>
<evidence type="ECO:0000256" key="6">
    <source>
        <dbReference type="ARBA" id="ARBA00022960"/>
    </source>
</evidence>
<evidence type="ECO:0000313" key="14">
    <source>
        <dbReference type="EMBL" id="GAK74968.1"/>
    </source>
</evidence>
<dbReference type="EMBL" id="BBLG01000001">
    <property type="protein sequence ID" value="GAK74968.1"/>
    <property type="molecule type" value="Genomic_DNA"/>
</dbReference>
<keyword evidence="12" id="KW-0812">Transmembrane</keyword>
<dbReference type="Gene3D" id="1.10.3810.10">
    <property type="entry name" value="Biosynthetic peptidoglycan transglycosylase-like"/>
    <property type="match status" value="1"/>
</dbReference>
<dbReference type="GO" id="GO:0008955">
    <property type="term" value="F:peptidoglycan glycosyltransferase activity"/>
    <property type="evidence" value="ECO:0007669"/>
    <property type="project" value="UniProtKB-EC"/>
</dbReference>
<evidence type="ECO:0000259" key="13">
    <source>
        <dbReference type="Pfam" id="PF00912"/>
    </source>
</evidence>
<proteinExistence type="predicted"/>
<dbReference type="InterPro" id="IPR050396">
    <property type="entry name" value="Glycosyltr_51/Transpeptidase"/>
</dbReference>
<evidence type="ECO:0000256" key="8">
    <source>
        <dbReference type="ARBA" id="ARBA00023136"/>
    </source>
</evidence>
<evidence type="ECO:0000256" key="7">
    <source>
        <dbReference type="ARBA" id="ARBA00022984"/>
    </source>
</evidence>
<dbReference type="SUPFAM" id="SSF53955">
    <property type="entry name" value="Lysozyme-like"/>
    <property type="match status" value="1"/>
</dbReference>
<evidence type="ECO:0000256" key="12">
    <source>
        <dbReference type="SAM" id="Phobius"/>
    </source>
</evidence>
<evidence type="ECO:0000256" key="2">
    <source>
        <dbReference type="ARBA" id="ARBA00004752"/>
    </source>
</evidence>
<evidence type="ECO:0000256" key="4">
    <source>
        <dbReference type="ARBA" id="ARBA00022676"/>
    </source>
</evidence>
<dbReference type="Pfam" id="PF00912">
    <property type="entry name" value="Transgly"/>
    <property type="match status" value="1"/>
</dbReference>
<feature type="transmembrane region" description="Helical" evidence="12">
    <location>
        <begin position="21"/>
        <end position="45"/>
    </location>
</feature>
<dbReference type="GO" id="GO:0030288">
    <property type="term" value="C:outer membrane-bounded periplasmic space"/>
    <property type="evidence" value="ECO:0007669"/>
    <property type="project" value="TreeGrafter"/>
</dbReference>
<organism evidence="14 15">
    <name type="scientific">Nonlabens ulvanivorans</name>
    <name type="common">Persicivirga ulvanivorans</name>
    <dbReference type="NCBI Taxonomy" id="906888"/>
    <lineage>
        <taxon>Bacteria</taxon>
        <taxon>Pseudomonadati</taxon>
        <taxon>Bacteroidota</taxon>
        <taxon>Flavobacteriia</taxon>
        <taxon>Flavobacteriales</taxon>
        <taxon>Flavobacteriaceae</taxon>
        <taxon>Nonlabens</taxon>
    </lineage>
</organism>
<dbReference type="InterPro" id="IPR001264">
    <property type="entry name" value="Glyco_trans_51"/>
</dbReference>
<comment type="caution">
    <text evidence="14">The sequence shown here is derived from an EMBL/GenBank/DDBJ whole genome shotgun (WGS) entry which is preliminary data.</text>
</comment>
<evidence type="ECO:0000256" key="5">
    <source>
        <dbReference type="ARBA" id="ARBA00022679"/>
    </source>
</evidence>
<dbReference type="InterPro" id="IPR036950">
    <property type="entry name" value="PBP_transglycosylase"/>
</dbReference>
<keyword evidence="4" id="KW-0328">Glycosyltransferase</keyword>
<dbReference type="GO" id="GO:0008360">
    <property type="term" value="P:regulation of cell shape"/>
    <property type="evidence" value="ECO:0007669"/>
    <property type="project" value="UniProtKB-KW"/>
</dbReference>
<comment type="pathway">
    <text evidence="2">Cell wall biogenesis; peptidoglycan biosynthesis.</text>
</comment>
<evidence type="ECO:0000256" key="9">
    <source>
        <dbReference type="ARBA" id="ARBA00023316"/>
    </source>
</evidence>
<dbReference type="GO" id="GO:0071555">
    <property type="term" value="P:cell wall organization"/>
    <property type="evidence" value="ECO:0007669"/>
    <property type="project" value="UniProtKB-KW"/>
</dbReference>
<keyword evidence="8 12" id="KW-0472">Membrane</keyword>
<evidence type="ECO:0000313" key="15">
    <source>
        <dbReference type="Proteomes" id="UP000028980"/>
    </source>
</evidence>
<dbReference type="AlphaFoldDB" id="A0A081D7S2"/>
<dbReference type="InterPro" id="IPR023346">
    <property type="entry name" value="Lysozyme-like_dom_sf"/>
</dbReference>
<dbReference type="PANTHER" id="PTHR32282">
    <property type="entry name" value="BINDING PROTEIN TRANSPEPTIDASE, PUTATIVE-RELATED"/>
    <property type="match status" value="1"/>
</dbReference>
<keyword evidence="9" id="KW-0961">Cell wall biogenesis/degradation</keyword>
<keyword evidence="5" id="KW-0808">Transferase</keyword>
<comment type="catalytic activity">
    <reaction evidence="10">
        <text>Preferential cleavage: (Ac)2-L-Lys-D-Ala-|-D-Ala. Also transpeptidation of peptidyl-alanyl moieties that are N-acyl substituents of D-alanine.</text>
        <dbReference type="EC" id="3.4.16.4"/>
    </reaction>
</comment>
<keyword evidence="7" id="KW-0573">Peptidoglycan synthesis</keyword>
<evidence type="ECO:0000256" key="10">
    <source>
        <dbReference type="ARBA" id="ARBA00034000"/>
    </source>
</evidence>
<dbReference type="GO" id="GO:0005886">
    <property type="term" value="C:plasma membrane"/>
    <property type="evidence" value="ECO:0007669"/>
    <property type="project" value="UniProtKB-SubCell"/>
</dbReference>
<keyword evidence="6" id="KW-0133">Cell shape</keyword>
<reference evidence="14 15" key="1">
    <citation type="journal article" date="2014" name="Genome Announc.">
        <title>Draft Genome Sequences of Marine Flavobacterium Nonlabens Strains NR17, NR24, NR27, NR32, NR33, and Ara13.</title>
        <authorList>
            <person name="Nakanishi M."/>
            <person name="Meirelles P."/>
            <person name="Suzuki R."/>
            <person name="Takatani N."/>
            <person name="Mino S."/>
            <person name="Suda W."/>
            <person name="Oshima K."/>
            <person name="Hattori M."/>
            <person name="Ohkuma M."/>
            <person name="Hosokawa M."/>
            <person name="Miyashita K."/>
            <person name="Thompson F.L."/>
            <person name="Niwa A."/>
            <person name="Sawabe T."/>
            <person name="Sawabe T."/>
        </authorList>
    </citation>
    <scope>NUCLEOTIDE SEQUENCE [LARGE SCALE GENOMIC DNA]</scope>
    <source>
        <strain evidence="15">JCM19296</strain>
    </source>
</reference>
<evidence type="ECO:0000256" key="3">
    <source>
        <dbReference type="ARBA" id="ARBA00022475"/>
    </source>
</evidence>
<gene>
    <name evidence="14" type="ORF">JCM19296_546</name>
</gene>
<keyword evidence="3" id="KW-1003">Cell membrane</keyword>
<dbReference type="PANTHER" id="PTHR32282:SF11">
    <property type="entry name" value="PENICILLIN-BINDING PROTEIN 1B"/>
    <property type="match status" value="1"/>
</dbReference>
<dbReference type="GO" id="GO:0009252">
    <property type="term" value="P:peptidoglycan biosynthetic process"/>
    <property type="evidence" value="ECO:0007669"/>
    <property type="project" value="UniProtKB-KW"/>
</dbReference>
<evidence type="ECO:0000256" key="11">
    <source>
        <dbReference type="ARBA" id="ARBA00049902"/>
    </source>
</evidence>
<evidence type="ECO:0000256" key="1">
    <source>
        <dbReference type="ARBA" id="ARBA00004236"/>
    </source>
</evidence>
<comment type="subcellular location">
    <subcellularLocation>
        <location evidence="1">Cell membrane</location>
    </subcellularLocation>
</comment>
<dbReference type="GO" id="GO:0009002">
    <property type="term" value="F:serine-type D-Ala-D-Ala carboxypeptidase activity"/>
    <property type="evidence" value="ECO:0007669"/>
    <property type="project" value="UniProtKB-EC"/>
</dbReference>
<sequence>MAATKAQKAQKEQETKKNVKLFWKLVFVGIGMVILLFLLTAWGGIFGSLPDHTILENPQSELATEIVTADGKTLGSFYTDNRKPVKYDDLPQNLIDALVSTEDERFWDHSGIDGYGTARAFAFLGQKGGASTITQQLAKLYFTEQRSSNKIERGIQKIREWIIATRLEKQYTKEEIITQYLNQFDFLKQAIGIRSASNIYFGKEPKELTVEESAVFVAMLKTLDNTILIEKYLKKNH</sequence>
<name>A0A081D7S2_NONUL</name>
<protein>
    <submittedName>
        <fullName evidence="14">Monofunctional biosynthetic peptidoglycantransglycosylase</fullName>
    </submittedName>
</protein>
<feature type="domain" description="Glycosyl transferase family 51" evidence="13">
    <location>
        <begin position="71"/>
        <end position="222"/>
    </location>
</feature>
<keyword evidence="12" id="KW-1133">Transmembrane helix</keyword>
<accession>A0A081D7S2</accession>
<comment type="catalytic activity">
    <reaction evidence="11">
        <text>[GlcNAc-(1-&gt;4)-Mur2Ac(oyl-L-Ala-gamma-D-Glu-L-Lys-D-Ala-D-Ala)](n)-di-trans,octa-cis-undecaprenyl diphosphate + beta-D-GlcNAc-(1-&gt;4)-Mur2Ac(oyl-L-Ala-gamma-D-Glu-L-Lys-D-Ala-D-Ala)-di-trans,octa-cis-undecaprenyl diphosphate = [GlcNAc-(1-&gt;4)-Mur2Ac(oyl-L-Ala-gamma-D-Glu-L-Lys-D-Ala-D-Ala)](n+1)-di-trans,octa-cis-undecaprenyl diphosphate + di-trans,octa-cis-undecaprenyl diphosphate + H(+)</text>
        <dbReference type="Rhea" id="RHEA:23708"/>
        <dbReference type="Rhea" id="RHEA-COMP:9602"/>
        <dbReference type="Rhea" id="RHEA-COMP:9603"/>
        <dbReference type="ChEBI" id="CHEBI:15378"/>
        <dbReference type="ChEBI" id="CHEBI:58405"/>
        <dbReference type="ChEBI" id="CHEBI:60033"/>
        <dbReference type="ChEBI" id="CHEBI:78435"/>
        <dbReference type="EC" id="2.4.99.28"/>
    </reaction>
</comment>